<accession>C1N490</accession>
<feature type="binding site" evidence="13">
    <location>
        <position position="75"/>
    </location>
    <ligand>
        <name>ITP</name>
        <dbReference type="ChEBI" id="CHEBI:61402"/>
    </ligand>
</feature>
<dbReference type="PANTHER" id="PTHR11067:SF9">
    <property type="entry name" value="INOSINE TRIPHOSPHATE PYROPHOSPHATASE"/>
    <property type="match status" value="1"/>
</dbReference>
<evidence type="ECO:0000256" key="4">
    <source>
        <dbReference type="ARBA" id="ARBA00022723"/>
    </source>
</evidence>
<keyword evidence="4 13" id="KW-0479">Metal-binding</keyword>
<dbReference type="InterPro" id="IPR027502">
    <property type="entry name" value="ITPase"/>
</dbReference>
<feature type="binding site" evidence="13">
    <location>
        <position position="91"/>
    </location>
    <ligand>
        <name>Mg(2+)</name>
        <dbReference type="ChEBI" id="CHEBI:18420"/>
    </ligand>
</feature>
<feature type="binding site" evidence="13">
    <location>
        <begin position="16"/>
        <end position="21"/>
    </location>
    <ligand>
        <name>ITP</name>
        <dbReference type="ChEBI" id="CHEBI:61402"/>
    </ligand>
</feature>
<evidence type="ECO:0000256" key="11">
    <source>
        <dbReference type="ARBA" id="ARBA00093255"/>
    </source>
</evidence>
<dbReference type="Pfam" id="PF01725">
    <property type="entry name" value="Ham1p_like"/>
    <property type="match status" value="1"/>
</dbReference>
<keyword evidence="8 13" id="KW-0546">Nucleotide metabolism</keyword>
<comment type="subcellular location">
    <subcellularLocation>
        <location evidence="1 13">Cytoplasm</location>
    </subcellularLocation>
</comment>
<protein>
    <recommendedName>
        <fullName evidence="13">Inosine triphosphate pyrophosphatase</fullName>
        <shortName evidence="13">ITPase</shortName>
        <shortName evidence="13">Inosine triphosphatase</shortName>
        <ecNumber evidence="13">3.6.1.66</ecNumber>
    </recommendedName>
    <alternativeName>
        <fullName evidence="13">Non-canonical purine NTP pyrophosphatase</fullName>
    </alternativeName>
    <alternativeName>
        <fullName evidence="13">Non-standard purine NTP pyrophosphatase</fullName>
    </alternativeName>
    <alternativeName>
        <fullName evidence="13">Nucleoside-triphosphate diphosphatase</fullName>
    </alternativeName>
    <alternativeName>
        <fullName evidence="13">Nucleoside-triphosphate pyrophosphatase</fullName>
        <shortName evidence="13">NTPase</shortName>
    </alternativeName>
    <alternativeName>
        <fullName evidence="13">XTP/dITP diphosphatase</fullName>
    </alternativeName>
</protein>
<dbReference type="AlphaFoldDB" id="C1N490"/>
<proteinExistence type="inferred from homology"/>
<organism evidence="15">
    <name type="scientific">Micromonas pusilla (strain CCMP1545)</name>
    <name type="common">Picoplanktonic green alga</name>
    <dbReference type="NCBI Taxonomy" id="564608"/>
    <lineage>
        <taxon>Eukaryota</taxon>
        <taxon>Viridiplantae</taxon>
        <taxon>Chlorophyta</taxon>
        <taxon>Mamiellophyceae</taxon>
        <taxon>Mamiellales</taxon>
        <taxon>Mamiellaceae</taxon>
        <taxon>Micromonas</taxon>
    </lineage>
</organism>
<feature type="binding site" evidence="13">
    <location>
        <begin position="91"/>
        <end position="92"/>
    </location>
    <ligand>
        <name>ITP</name>
        <dbReference type="ChEBI" id="CHEBI:61402"/>
    </ligand>
</feature>
<comment type="cofactor">
    <cofactor evidence="13">
        <name>Mg(2+)</name>
        <dbReference type="ChEBI" id="CHEBI:18420"/>
    </cofactor>
    <cofactor evidence="13">
        <name>Mn(2+)</name>
        <dbReference type="ChEBI" id="CHEBI:29035"/>
    </cofactor>
    <text evidence="13">Binds 1 divalent metal cation per subunit; can use either Mg(2+) or Mn(2+).</text>
</comment>
<evidence type="ECO:0000256" key="9">
    <source>
        <dbReference type="ARBA" id="ARBA00054940"/>
    </source>
</evidence>
<evidence type="ECO:0000256" key="13">
    <source>
        <dbReference type="HAMAP-Rule" id="MF_03148"/>
    </source>
</evidence>
<dbReference type="GO" id="GO:0009204">
    <property type="term" value="P:deoxyribonucleoside triphosphate catabolic process"/>
    <property type="evidence" value="ECO:0007669"/>
    <property type="project" value="UniProtKB-UniRule"/>
</dbReference>
<dbReference type="InterPro" id="IPR002637">
    <property type="entry name" value="RdgB/HAM1"/>
</dbReference>
<dbReference type="FunFam" id="3.90.950.10:FF:000003">
    <property type="entry name" value="Inosine triphosphate pyrophosphatase"/>
    <property type="match status" value="1"/>
</dbReference>
<evidence type="ECO:0000256" key="2">
    <source>
        <dbReference type="ARBA" id="ARBA00008023"/>
    </source>
</evidence>
<evidence type="ECO:0000256" key="3">
    <source>
        <dbReference type="ARBA" id="ARBA00022490"/>
    </source>
</evidence>
<dbReference type="PANTHER" id="PTHR11067">
    <property type="entry name" value="INOSINE TRIPHOSPHATE PYROPHOSPHATASE/HAM1 PROTEIN"/>
    <property type="match status" value="1"/>
</dbReference>
<sequence length="219" mass="23310">MASSSSSAPLVVTFVTGNENKLKEVRAILGADDGGGGGGAGAAGASDVASTFALRSQKVDLPELQGEPEDIAAEKAKLAARAVGGPTLVEDTSLCYVALKGLPGPYVKWFLDKLGHEARRALGLCKLLAGYEDKRAYAQCVFAYAEGPADERPRVFVGRTDGKIVDARGPSDFGWDPVFQPEGHEETYAEMDKAVKNSISHRYRALEKFRAFIVEKTSG</sequence>
<dbReference type="CDD" id="cd00515">
    <property type="entry name" value="HAM1"/>
    <property type="match status" value="1"/>
</dbReference>
<dbReference type="GO" id="GO:0046872">
    <property type="term" value="F:metal ion binding"/>
    <property type="evidence" value="ECO:0007669"/>
    <property type="project" value="UniProtKB-KW"/>
</dbReference>
<comment type="catalytic activity">
    <reaction evidence="12">
        <text>N(6)-hydroxy-dATP + H2O = N(6)-hydroxy-dAMP + diphosphate + H(+)</text>
        <dbReference type="Rhea" id="RHEA:83971"/>
        <dbReference type="ChEBI" id="CHEBI:15377"/>
        <dbReference type="ChEBI" id="CHEBI:15378"/>
        <dbReference type="ChEBI" id="CHEBI:33019"/>
        <dbReference type="ChEBI" id="CHEBI:233529"/>
        <dbReference type="ChEBI" id="CHEBI:233530"/>
    </reaction>
    <physiologicalReaction direction="left-to-right" evidence="12">
        <dbReference type="Rhea" id="RHEA:83972"/>
    </physiologicalReaction>
</comment>
<dbReference type="OMA" id="YDPIFQP"/>
<dbReference type="KEGG" id="mpp:MICPUCDRAFT_52462"/>
<dbReference type="GO" id="GO:0035870">
    <property type="term" value="F:dITP diphosphatase activity"/>
    <property type="evidence" value="ECO:0007669"/>
    <property type="project" value="UniProtKB-UniRule"/>
</dbReference>
<evidence type="ECO:0000313" key="15">
    <source>
        <dbReference type="Proteomes" id="UP000001876"/>
    </source>
</evidence>
<dbReference type="GeneID" id="9688187"/>
<evidence type="ECO:0000256" key="10">
    <source>
        <dbReference type="ARBA" id="ARBA00093218"/>
    </source>
</evidence>
<feature type="binding site" evidence="13">
    <location>
        <position position="196"/>
    </location>
    <ligand>
        <name>ITP</name>
        <dbReference type="ChEBI" id="CHEBI:61402"/>
    </ligand>
</feature>
<keyword evidence="13" id="KW-0464">Manganese</keyword>
<keyword evidence="7 13" id="KW-0460">Magnesium</keyword>
<dbReference type="EC" id="3.6.1.66" evidence="13"/>
<comment type="catalytic activity">
    <reaction evidence="13">
        <text>XTP + H2O = XMP + diphosphate + H(+)</text>
        <dbReference type="Rhea" id="RHEA:28610"/>
        <dbReference type="ChEBI" id="CHEBI:15377"/>
        <dbReference type="ChEBI" id="CHEBI:15378"/>
        <dbReference type="ChEBI" id="CHEBI:33019"/>
        <dbReference type="ChEBI" id="CHEBI:57464"/>
        <dbReference type="ChEBI" id="CHEBI:61314"/>
        <dbReference type="EC" id="3.6.1.66"/>
    </reaction>
</comment>
<comment type="similarity">
    <text evidence="2 13">Belongs to the HAM1 NTPase family.</text>
</comment>
<dbReference type="GO" id="GO:0036222">
    <property type="term" value="F:XTP diphosphatase activity"/>
    <property type="evidence" value="ECO:0007669"/>
    <property type="project" value="UniProtKB-UniRule"/>
</dbReference>
<dbReference type="GO" id="GO:0009117">
    <property type="term" value="P:nucleotide metabolic process"/>
    <property type="evidence" value="ECO:0007669"/>
    <property type="project" value="UniProtKB-KW"/>
</dbReference>
<comment type="catalytic activity">
    <reaction evidence="10">
        <text>ITP + H2O = IMP + diphosphate + H(+)</text>
        <dbReference type="Rhea" id="RHEA:29399"/>
        <dbReference type="ChEBI" id="CHEBI:15377"/>
        <dbReference type="ChEBI" id="CHEBI:15378"/>
        <dbReference type="ChEBI" id="CHEBI:33019"/>
        <dbReference type="ChEBI" id="CHEBI:58053"/>
        <dbReference type="ChEBI" id="CHEBI:61402"/>
        <dbReference type="EC" id="3.6.1.66"/>
    </reaction>
    <physiologicalReaction direction="left-to-right" evidence="10">
        <dbReference type="Rhea" id="RHEA:29400"/>
    </physiologicalReaction>
</comment>
<evidence type="ECO:0000256" key="7">
    <source>
        <dbReference type="ARBA" id="ARBA00022842"/>
    </source>
</evidence>
<evidence type="ECO:0000256" key="1">
    <source>
        <dbReference type="ARBA" id="ARBA00004496"/>
    </source>
</evidence>
<evidence type="ECO:0000256" key="6">
    <source>
        <dbReference type="ARBA" id="ARBA00022801"/>
    </source>
</evidence>
<comment type="catalytic activity">
    <reaction evidence="11">
        <text>dITP + H2O = dIMP + diphosphate + H(+)</text>
        <dbReference type="Rhea" id="RHEA:28342"/>
        <dbReference type="ChEBI" id="CHEBI:15377"/>
        <dbReference type="ChEBI" id="CHEBI:15378"/>
        <dbReference type="ChEBI" id="CHEBI:33019"/>
        <dbReference type="ChEBI" id="CHEBI:61194"/>
        <dbReference type="ChEBI" id="CHEBI:61382"/>
        <dbReference type="EC" id="3.6.1.66"/>
    </reaction>
    <physiologicalReaction direction="left-to-right" evidence="11">
        <dbReference type="Rhea" id="RHEA:28343"/>
    </physiologicalReaction>
</comment>
<dbReference type="InterPro" id="IPR029001">
    <property type="entry name" value="ITPase-like_fam"/>
</dbReference>
<feature type="binding site" evidence="13">
    <location>
        <begin position="173"/>
        <end position="176"/>
    </location>
    <ligand>
        <name>ITP</name>
        <dbReference type="ChEBI" id="CHEBI:61402"/>
    </ligand>
</feature>
<comment type="function">
    <text evidence="9">Pyrophosphatase that hydrolyzes the non-canonical purine nucleotides inosine triphosphate (ITP), deoxyinosine triphosphate (dITP) as well as 2'-deoxy-N-6-hydroxylaminopurine triphosphate (dHAPTP) and xanthosine 5'-triphosphate (XTP) to their respective monophosphate derivatives. The enzyme does not distinguish between the deoxy- and ribose forms. Probably excludes non-canonical purines from RNA and DNA precursor pools, thus preventing their incorporation into RNA and DNA and avoiding chromosomal lesions.</text>
</comment>
<dbReference type="Proteomes" id="UP000001876">
    <property type="component" value="Unassembled WGS sequence"/>
</dbReference>
<dbReference type="SUPFAM" id="SSF52972">
    <property type="entry name" value="ITPase-like"/>
    <property type="match status" value="1"/>
</dbReference>
<gene>
    <name evidence="14" type="ORF">MICPUCDRAFT_52462</name>
</gene>
<reference evidence="14 15" key="1">
    <citation type="journal article" date="2009" name="Science">
        <title>Green evolution and dynamic adaptations revealed by genomes of the marine picoeukaryotes Micromonas.</title>
        <authorList>
            <person name="Worden A.Z."/>
            <person name="Lee J.H."/>
            <person name="Mock T."/>
            <person name="Rouze P."/>
            <person name="Simmons M.P."/>
            <person name="Aerts A.L."/>
            <person name="Allen A.E."/>
            <person name="Cuvelier M.L."/>
            <person name="Derelle E."/>
            <person name="Everett M.V."/>
            <person name="Foulon E."/>
            <person name="Grimwood J."/>
            <person name="Gundlach H."/>
            <person name="Henrissat B."/>
            <person name="Napoli C."/>
            <person name="McDonald S.M."/>
            <person name="Parker M.S."/>
            <person name="Rombauts S."/>
            <person name="Salamov A."/>
            <person name="Von Dassow P."/>
            <person name="Badger J.H."/>
            <person name="Coutinho P.M."/>
            <person name="Demir E."/>
            <person name="Dubchak I."/>
            <person name="Gentemann C."/>
            <person name="Eikrem W."/>
            <person name="Gready J.E."/>
            <person name="John U."/>
            <person name="Lanier W."/>
            <person name="Lindquist E.A."/>
            <person name="Lucas S."/>
            <person name="Mayer K.F."/>
            <person name="Moreau H."/>
            <person name="Not F."/>
            <person name="Otillar R."/>
            <person name="Panaud O."/>
            <person name="Pangilinan J."/>
            <person name="Paulsen I."/>
            <person name="Piegu B."/>
            <person name="Poliakov A."/>
            <person name="Robbens S."/>
            <person name="Schmutz J."/>
            <person name="Toulza E."/>
            <person name="Wyss T."/>
            <person name="Zelensky A."/>
            <person name="Zhou K."/>
            <person name="Armbrust E.V."/>
            <person name="Bhattacharya D."/>
            <person name="Goodenough U.W."/>
            <person name="Van de Peer Y."/>
            <person name="Grigoriev I.V."/>
        </authorList>
    </citation>
    <scope>NUCLEOTIDE SEQUENCE [LARGE SCALE GENOMIC DNA]</scope>
    <source>
        <strain evidence="14 15">CCMP1545</strain>
    </source>
</reference>
<evidence type="ECO:0000313" key="14">
    <source>
        <dbReference type="EMBL" id="EEH52896.1"/>
    </source>
</evidence>
<dbReference type="EMBL" id="GG663747">
    <property type="protein sequence ID" value="EEH52896.1"/>
    <property type="molecule type" value="Genomic_DNA"/>
</dbReference>
<dbReference type="STRING" id="564608.C1N490"/>
<dbReference type="Gene3D" id="3.90.950.10">
    <property type="match status" value="1"/>
</dbReference>
<dbReference type="GO" id="GO:0000166">
    <property type="term" value="F:nucleotide binding"/>
    <property type="evidence" value="ECO:0007669"/>
    <property type="project" value="UniProtKB-KW"/>
</dbReference>
<feature type="binding site" evidence="13">
    <location>
        <begin position="201"/>
        <end position="202"/>
    </location>
    <ligand>
        <name>ITP</name>
        <dbReference type="ChEBI" id="CHEBI:61402"/>
    </ligand>
</feature>
<dbReference type="RefSeq" id="XP_003062957.1">
    <property type="nucleotide sequence ID" value="XM_003062911.1"/>
</dbReference>
<evidence type="ECO:0000256" key="8">
    <source>
        <dbReference type="ARBA" id="ARBA00023080"/>
    </source>
</evidence>
<keyword evidence="6 13" id="KW-0378">Hydrolase</keyword>
<dbReference type="OrthoDB" id="6288734at2759"/>
<keyword evidence="3 13" id="KW-0963">Cytoplasm</keyword>
<comment type="subunit">
    <text evidence="13">Homodimer.</text>
</comment>
<dbReference type="HAMAP" id="MF_03148">
    <property type="entry name" value="HAM1_NTPase"/>
    <property type="match status" value="1"/>
</dbReference>
<evidence type="ECO:0000256" key="5">
    <source>
        <dbReference type="ARBA" id="ARBA00022741"/>
    </source>
</evidence>
<comment type="function">
    <text evidence="13">Pyrophosphatase that hydrolyzes non-canonical purine nucleotides such as inosine triphosphate (ITP), deoxyinosine triphosphate (dITP) or xanthosine 5'-triphosphate (XTP) to their respective monophosphate derivatives. The enzyme does not distinguish between the deoxy- and ribose forms. Probably excludes non-canonical purines from RNA and DNA precursor pools, thus preventing their incorporation into RNA and DNA and avoiding chromosomal lesions.</text>
</comment>
<name>C1N490_MICPC</name>
<dbReference type="eggNOG" id="KOG3222">
    <property type="taxonomic scope" value="Eukaryota"/>
</dbReference>
<feature type="binding site" evidence="13">
    <location>
        <position position="63"/>
    </location>
    <ligand>
        <name>Mg(2+)</name>
        <dbReference type="ChEBI" id="CHEBI:18420"/>
    </ligand>
</feature>
<evidence type="ECO:0000256" key="12">
    <source>
        <dbReference type="ARBA" id="ARBA00093271"/>
    </source>
</evidence>
<keyword evidence="15" id="KW-1185">Reference proteome</keyword>
<dbReference type="GO" id="GO:0036220">
    <property type="term" value="F:ITP diphosphatase activity"/>
    <property type="evidence" value="ECO:0007669"/>
    <property type="project" value="UniProtKB-UniRule"/>
</dbReference>
<dbReference type="GO" id="GO:0005737">
    <property type="term" value="C:cytoplasm"/>
    <property type="evidence" value="ECO:0007669"/>
    <property type="project" value="UniProtKB-SubCell"/>
</dbReference>
<keyword evidence="5 13" id="KW-0547">Nucleotide-binding</keyword>